<feature type="transmembrane region" description="Helical" evidence="1">
    <location>
        <begin position="6"/>
        <end position="29"/>
    </location>
</feature>
<gene>
    <name evidence="2" type="ORF">SDC9_176752</name>
</gene>
<name>A0A645GSN3_9ZZZZ</name>
<keyword evidence="1" id="KW-1133">Transmembrane helix</keyword>
<evidence type="ECO:0000313" key="2">
    <source>
        <dbReference type="EMBL" id="MPN29300.1"/>
    </source>
</evidence>
<keyword evidence="1" id="KW-0472">Membrane</keyword>
<dbReference type="EMBL" id="VSSQ01079922">
    <property type="protein sequence ID" value="MPN29300.1"/>
    <property type="molecule type" value="Genomic_DNA"/>
</dbReference>
<dbReference type="AlphaFoldDB" id="A0A645GSN3"/>
<sequence>MILRKWMLTITLFLKILIPILELSMKIFLKFLVVHFKKKKMPLEFLVVSSTPVFVLLSQLQIKTRLQLVVFLIQMVPKL</sequence>
<reference evidence="2" key="1">
    <citation type="submission" date="2019-08" db="EMBL/GenBank/DDBJ databases">
        <authorList>
            <person name="Kucharzyk K."/>
            <person name="Murdoch R.W."/>
            <person name="Higgins S."/>
            <person name="Loffler F."/>
        </authorList>
    </citation>
    <scope>NUCLEOTIDE SEQUENCE</scope>
</reference>
<comment type="caution">
    <text evidence="2">The sequence shown here is derived from an EMBL/GenBank/DDBJ whole genome shotgun (WGS) entry which is preliminary data.</text>
</comment>
<keyword evidence="1" id="KW-0812">Transmembrane</keyword>
<proteinExistence type="predicted"/>
<accession>A0A645GSN3</accession>
<organism evidence="2">
    <name type="scientific">bioreactor metagenome</name>
    <dbReference type="NCBI Taxonomy" id="1076179"/>
    <lineage>
        <taxon>unclassified sequences</taxon>
        <taxon>metagenomes</taxon>
        <taxon>ecological metagenomes</taxon>
    </lineage>
</organism>
<protein>
    <submittedName>
        <fullName evidence="2">Uncharacterized protein</fullName>
    </submittedName>
</protein>
<evidence type="ECO:0000256" key="1">
    <source>
        <dbReference type="SAM" id="Phobius"/>
    </source>
</evidence>